<dbReference type="FunCoup" id="A0A1H8Z264">
    <property type="interactions" value="70"/>
</dbReference>
<sequence>MPGTKPHDLLIFLTNRVGRQLSRLMLEQMEFEGFLPQSTHMGLVADLVGNDGLRQQDLAISTIKDKGTVARALKQLESAGLLMRQIDADDRRQKLIRLTDKGNRLWQFAQSKATETMVTATHDIEQTEFDTCIDVLKRVYQNLHQQLSIPQTSSHE</sequence>
<dbReference type="Proteomes" id="UP000199021">
    <property type="component" value="Unassembled WGS sequence"/>
</dbReference>
<dbReference type="GO" id="GO:0003677">
    <property type="term" value="F:DNA binding"/>
    <property type="evidence" value="ECO:0007669"/>
    <property type="project" value="UniProtKB-KW"/>
</dbReference>
<dbReference type="EMBL" id="FOFB01000001">
    <property type="protein sequence ID" value="SEP58431.1"/>
    <property type="molecule type" value="Genomic_DNA"/>
</dbReference>
<dbReference type="InParanoid" id="A0A1H8Z264"/>
<keyword evidence="1" id="KW-0805">Transcription regulation</keyword>
<dbReference type="PANTHER" id="PTHR42756">
    <property type="entry name" value="TRANSCRIPTIONAL REGULATOR, MARR"/>
    <property type="match status" value="1"/>
</dbReference>
<protein>
    <submittedName>
        <fullName evidence="5">Transcriptional regulator, MarR family</fullName>
    </submittedName>
</protein>
<dbReference type="InterPro" id="IPR023187">
    <property type="entry name" value="Tscrpt_reg_MarR-type_CS"/>
</dbReference>
<proteinExistence type="predicted"/>
<accession>A0A1H8Z264</accession>
<evidence type="ECO:0000313" key="5">
    <source>
        <dbReference type="EMBL" id="SEP58431.1"/>
    </source>
</evidence>
<dbReference type="AlphaFoldDB" id="A0A1H8Z264"/>
<dbReference type="Gene3D" id="1.10.10.10">
    <property type="entry name" value="Winged helix-like DNA-binding domain superfamily/Winged helix DNA-binding domain"/>
    <property type="match status" value="1"/>
</dbReference>
<dbReference type="PROSITE" id="PS01117">
    <property type="entry name" value="HTH_MARR_1"/>
    <property type="match status" value="1"/>
</dbReference>
<keyword evidence="6" id="KW-1185">Reference proteome</keyword>
<dbReference type="InterPro" id="IPR036388">
    <property type="entry name" value="WH-like_DNA-bd_sf"/>
</dbReference>
<evidence type="ECO:0000259" key="4">
    <source>
        <dbReference type="PROSITE" id="PS50995"/>
    </source>
</evidence>
<evidence type="ECO:0000313" key="6">
    <source>
        <dbReference type="Proteomes" id="UP000199021"/>
    </source>
</evidence>
<dbReference type="SUPFAM" id="SSF46785">
    <property type="entry name" value="Winged helix' DNA-binding domain"/>
    <property type="match status" value="1"/>
</dbReference>
<dbReference type="SMART" id="SM00347">
    <property type="entry name" value="HTH_MARR"/>
    <property type="match status" value="1"/>
</dbReference>
<dbReference type="InterPro" id="IPR000835">
    <property type="entry name" value="HTH_MarR-typ"/>
</dbReference>
<dbReference type="GO" id="GO:0003700">
    <property type="term" value="F:DNA-binding transcription factor activity"/>
    <property type="evidence" value="ECO:0007669"/>
    <property type="project" value="InterPro"/>
</dbReference>
<keyword evidence="3" id="KW-0804">Transcription</keyword>
<evidence type="ECO:0000256" key="2">
    <source>
        <dbReference type="ARBA" id="ARBA00023125"/>
    </source>
</evidence>
<feature type="domain" description="HTH marR-type" evidence="4">
    <location>
        <begin position="7"/>
        <end position="141"/>
    </location>
</feature>
<dbReference type="RefSeq" id="WP_175489204.1">
    <property type="nucleotide sequence ID" value="NZ_FOFB01000001.1"/>
</dbReference>
<dbReference type="PRINTS" id="PR00598">
    <property type="entry name" value="HTHMARR"/>
</dbReference>
<evidence type="ECO:0000256" key="3">
    <source>
        <dbReference type="ARBA" id="ARBA00023163"/>
    </source>
</evidence>
<dbReference type="PROSITE" id="PS50995">
    <property type="entry name" value="HTH_MARR_2"/>
    <property type="match status" value="1"/>
</dbReference>
<reference evidence="6" key="1">
    <citation type="submission" date="2016-10" db="EMBL/GenBank/DDBJ databases">
        <authorList>
            <person name="Varghese N."/>
            <person name="Submissions S."/>
        </authorList>
    </citation>
    <scope>NUCLEOTIDE SEQUENCE [LARGE SCALE GENOMIC DNA]</scope>
    <source>
        <strain evidence="6">DSM 24740</strain>
    </source>
</reference>
<keyword evidence="2" id="KW-0238">DNA-binding</keyword>
<dbReference type="InterPro" id="IPR036390">
    <property type="entry name" value="WH_DNA-bd_sf"/>
</dbReference>
<gene>
    <name evidence="5" type="ORF">SAMN05444359_101139</name>
</gene>
<organism evidence="5 6">
    <name type="scientific">Neolewinella agarilytica</name>
    <dbReference type="NCBI Taxonomy" id="478744"/>
    <lineage>
        <taxon>Bacteria</taxon>
        <taxon>Pseudomonadati</taxon>
        <taxon>Bacteroidota</taxon>
        <taxon>Saprospiria</taxon>
        <taxon>Saprospirales</taxon>
        <taxon>Lewinellaceae</taxon>
        <taxon>Neolewinella</taxon>
    </lineage>
</organism>
<name>A0A1H8Z264_9BACT</name>
<dbReference type="PANTHER" id="PTHR42756:SF1">
    <property type="entry name" value="TRANSCRIPTIONAL REPRESSOR OF EMRAB OPERON"/>
    <property type="match status" value="1"/>
</dbReference>
<evidence type="ECO:0000256" key="1">
    <source>
        <dbReference type="ARBA" id="ARBA00023015"/>
    </source>
</evidence>
<dbReference type="Pfam" id="PF01047">
    <property type="entry name" value="MarR"/>
    <property type="match status" value="1"/>
</dbReference>
<dbReference type="STRING" id="478744.SAMN05444359_101139"/>